<evidence type="ECO:0000313" key="3">
    <source>
        <dbReference type="Proteomes" id="UP001600888"/>
    </source>
</evidence>
<feature type="compositionally biased region" description="Basic and acidic residues" evidence="1">
    <location>
        <begin position="297"/>
        <end position="319"/>
    </location>
</feature>
<organism evidence="2 3">
    <name type="scientific">Diaporthe vaccinii</name>
    <dbReference type="NCBI Taxonomy" id="105482"/>
    <lineage>
        <taxon>Eukaryota</taxon>
        <taxon>Fungi</taxon>
        <taxon>Dikarya</taxon>
        <taxon>Ascomycota</taxon>
        <taxon>Pezizomycotina</taxon>
        <taxon>Sordariomycetes</taxon>
        <taxon>Sordariomycetidae</taxon>
        <taxon>Diaporthales</taxon>
        <taxon>Diaporthaceae</taxon>
        <taxon>Diaporthe</taxon>
        <taxon>Diaporthe eres species complex</taxon>
    </lineage>
</organism>
<feature type="region of interest" description="Disordered" evidence="1">
    <location>
        <begin position="1"/>
        <end position="23"/>
    </location>
</feature>
<reference evidence="2 3" key="1">
    <citation type="submission" date="2024-03" db="EMBL/GenBank/DDBJ databases">
        <title>A high-quality draft genome sequence of Diaporthe vaccinii, a causative agent of upright dieback and viscid rot disease in cranberry plants.</title>
        <authorList>
            <person name="Sarrasin M."/>
            <person name="Lang B.F."/>
            <person name="Burger G."/>
        </authorList>
    </citation>
    <scope>NUCLEOTIDE SEQUENCE [LARGE SCALE GENOMIC DNA]</scope>
    <source>
        <strain evidence="2 3">IS7</strain>
    </source>
</reference>
<feature type="region of interest" description="Disordered" evidence="1">
    <location>
        <begin position="272"/>
        <end position="361"/>
    </location>
</feature>
<feature type="compositionally biased region" description="Polar residues" evidence="1">
    <location>
        <begin position="1"/>
        <end position="16"/>
    </location>
</feature>
<protein>
    <submittedName>
        <fullName evidence="2">Uncharacterized protein</fullName>
    </submittedName>
</protein>
<comment type="caution">
    <text evidence="2">The sequence shown here is derived from an EMBL/GenBank/DDBJ whole genome shotgun (WGS) entry which is preliminary data.</text>
</comment>
<name>A0ABR4EQD9_9PEZI</name>
<sequence length="361" mass="40375">MGISPSKNAQVAATPNNPSPLRDLQDFLLQPPPDKSIRQSWTVLQGMIESHVDSFYNTGPVQVNPAALANNIYQSSSIFATQREAERLAGLLCSESLRKLGIQKYIATILLADIDFFGDPSKTALDKGAVEMLGRFKDLKSKMSPEEEEALAYWRMVTAFFLQRSKGDVSSSTHFIQTCRELLEPFTEPQQKIETRVGSLQALCQQAREVADSLFCHPSEWVMQWHAPPIVGQQESEGNDLITVFPALCRWSKRREKLHLIQEARVFSTATEPPPIASLSSVSLGKTATRRATNDPSKTDDSSATHALEPEGSHNERRGSYSKSFSRRSTYDRNLRRNGREDRLPDPGNGLRVSRRNDASR</sequence>
<accession>A0ABR4EQD9</accession>
<feature type="compositionally biased region" description="Basic and acidic residues" evidence="1">
    <location>
        <begin position="329"/>
        <end position="345"/>
    </location>
</feature>
<keyword evidence="3" id="KW-1185">Reference proteome</keyword>
<gene>
    <name evidence="2" type="ORF">FJTKL_08752</name>
</gene>
<dbReference type="EMBL" id="JBAWTH010000035">
    <property type="protein sequence ID" value="KAL2284654.1"/>
    <property type="molecule type" value="Genomic_DNA"/>
</dbReference>
<proteinExistence type="predicted"/>
<evidence type="ECO:0000313" key="2">
    <source>
        <dbReference type="EMBL" id="KAL2284654.1"/>
    </source>
</evidence>
<dbReference type="Proteomes" id="UP001600888">
    <property type="component" value="Unassembled WGS sequence"/>
</dbReference>
<evidence type="ECO:0000256" key="1">
    <source>
        <dbReference type="SAM" id="MobiDB-lite"/>
    </source>
</evidence>
<feature type="compositionally biased region" description="Polar residues" evidence="1">
    <location>
        <begin position="278"/>
        <end position="296"/>
    </location>
</feature>